<organism evidence="1 2">
    <name type="scientific">Arthrobacter psychrochitiniphilus</name>
    <dbReference type="NCBI Taxonomy" id="291045"/>
    <lineage>
        <taxon>Bacteria</taxon>
        <taxon>Bacillati</taxon>
        <taxon>Actinomycetota</taxon>
        <taxon>Actinomycetes</taxon>
        <taxon>Micrococcales</taxon>
        <taxon>Micrococcaceae</taxon>
        <taxon>Arthrobacter</taxon>
    </lineage>
</organism>
<dbReference type="RefSeq" id="WP_110105760.1">
    <property type="nucleotide sequence ID" value="NZ_JACBZZ010000001.1"/>
</dbReference>
<evidence type="ECO:0008006" key="3">
    <source>
        <dbReference type="Google" id="ProtNLM"/>
    </source>
</evidence>
<reference evidence="1 2" key="1">
    <citation type="submission" date="2018-05" db="EMBL/GenBank/DDBJ databases">
        <title>Genetic diversity of glacier-inhabiting Cryobacterium bacteria in China and description of Cryobacterium mengkeensis sp. nov. and Arthrobacter glacialis sp. nov.</title>
        <authorList>
            <person name="Liu Q."/>
            <person name="Xin Y.-H."/>
        </authorList>
    </citation>
    <scope>NUCLEOTIDE SEQUENCE [LARGE SCALE GENOMIC DNA]</scope>
    <source>
        <strain evidence="1 2">GP3</strain>
    </source>
</reference>
<accession>A0A2V3DYN7</accession>
<dbReference type="AlphaFoldDB" id="A0A2V3DYN7"/>
<gene>
    <name evidence="1" type="ORF">CVS29_07700</name>
</gene>
<evidence type="ECO:0000313" key="1">
    <source>
        <dbReference type="EMBL" id="PXA65893.1"/>
    </source>
</evidence>
<dbReference type="Pfam" id="PF13809">
    <property type="entry name" value="Tubulin_2"/>
    <property type="match status" value="1"/>
</dbReference>
<dbReference type="OrthoDB" id="4795870at2"/>
<proteinExistence type="predicted"/>
<dbReference type="EMBL" id="QHLZ01000004">
    <property type="protein sequence ID" value="PXA65893.1"/>
    <property type="molecule type" value="Genomic_DNA"/>
</dbReference>
<dbReference type="Gene3D" id="3.40.50.1440">
    <property type="entry name" value="Tubulin/FtsZ, GTPase domain"/>
    <property type="match status" value="1"/>
</dbReference>
<protein>
    <recommendedName>
        <fullName evidence="3">Tubulin-like protein</fullName>
    </recommendedName>
</protein>
<comment type="caution">
    <text evidence="1">The sequence shown here is derived from an EMBL/GenBank/DDBJ whole genome shotgun (WGS) entry which is preliminary data.</text>
</comment>
<dbReference type="Proteomes" id="UP000246303">
    <property type="component" value="Unassembled WGS sequence"/>
</dbReference>
<dbReference type="InterPro" id="IPR036525">
    <property type="entry name" value="Tubulin/FtsZ_GTPase_sf"/>
</dbReference>
<sequence length="1175" mass="126967">MRKFLVVGCGGSGGSTLAFMMDQLKSELAAHGVDSIPAGWQFVHVDVPTAPDTDIAGIGTVFQQGGDYIGTGPASGSYSILDNALSQTLNQASALGEIGTWAPREPERIHTPIHSGAGQMRAVGRMITLSKTNEVRSGLERAFQRLNLVETNTEMASLNVPGMGDFHQADPPMVLVVSSMAGGAGASMALDVCRLLSLIPGVTPSMIGVFMVAADAFDGLPPAARGGVRANALAMLGEIVAAQTTAAAGHDTATLSALGQKNGLQPGLPFARVFPVGRFAGVSRTMFGDGSQNTLYRGLGRGLAALMLSGKASGDFIAYDLTNNSTDKPALRDTFGWGASSENLAWGAFGFASLSMGRDRYSEYAAQRLARTAVDRLRLGHMQPGSTASSIDQVNALADSQWSNICRAMELPVPSGVVINQNDVQAWFSASAFTREDAARISNSITDEQIVPYIPQAGGVPASQWLGGLRQRLHERKPALTNVAVEAAYHWGYGYKDHLLARFTTVVEDSISQFGLPYARIVVDRIEALIKEQLLGTLETMAAYGVPPVAAIPQQFETEIAMMKVIANGQAVIDRLVDMLRGQTSNLLQLQVGKTMSTVLSAFASEVVGPMREALSESLTILDQAQAARPTAVGLANVATNQYSAWPSDDNLSVPARFDVADNEILITESKTFSTQYENDIVEAGSAGAGQRGFKEGQWLVVGQSIRGLWPVAGGDLAPGGLMEQLTSWQPAEFNRDPLTAKPLTPSRASFHVHVAPAELLYRARKFVARKNESFDKFCSLSLREYVRGTDARPSEIPERQRDVIAKFNETLNRAVPLISVNREVVQQLHTDDVKYRFKFSSVPFGELDEVSAALFSKIAENDDIAEETAAILAQAMTSEDKVQRIDIFGSYRNYSPLVFDSVLAPVAQQWAGTSLPERKSFWSQRRSRPLAASLPMGDEERQALVSGWFVAQITGRLRLPEPPYTSAVEVWDEENKRWSQFPNPLLTPPSQFLAKSYDWLPAVLESYLLAVANTHQTPVLSSMRPYNLLRSIYDGSIEEPASGLFEISAVDDLAQWIARGQTKSGMAGRVPELTANSTMEERYENTAKWLTSIRDLAGVHFMEPEYLGAPGGGSFSKIQNRKAASATPLFRDIAPDIFASLGILLEHLEIAYKRALSGPESGPDSMSLPDLGAF</sequence>
<dbReference type="InterPro" id="IPR025904">
    <property type="entry name" value="Tubulin-like"/>
</dbReference>
<evidence type="ECO:0000313" key="2">
    <source>
        <dbReference type="Proteomes" id="UP000246303"/>
    </source>
</evidence>
<keyword evidence="2" id="KW-1185">Reference proteome</keyword>
<name>A0A2V3DYN7_9MICC</name>